<feature type="region of interest" description="Disordered" evidence="1">
    <location>
        <begin position="12"/>
        <end position="71"/>
    </location>
</feature>
<accession>A0A6J7DFJ7</accession>
<protein>
    <submittedName>
        <fullName evidence="2">Unannotated protein</fullName>
    </submittedName>
</protein>
<reference evidence="2" key="1">
    <citation type="submission" date="2020-05" db="EMBL/GenBank/DDBJ databases">
        <authorList>
            <person name="Chiriac C."/>
            <person name="Salcher M."/>
            <person name="Ghai R."/>
            <person name="Kavagutti S V."/>
        </authorList>
    </citation>
    <scope>NUCLEOTIDE SEQUENCE</scope>
</reference>
<evidence type="ECO:0000313" key="2">
    <source>
        <dbReference type="EMBL" id="CAB4865953.1"/>
    </source>
</evidence>
<name>A0A6J7DFJ7_9ZZZZ</name>
<dbReference type="AlphaFoldDB" id="A0A6J7DFJ7"/>
<feature type="compositionally biased region" description="Polar residues" evidence="1">
    <location>
        <begin position="24"/>
        <end position="62"/>
    </location>
</feature>
<organism evidence="2">
    <name type="scientific">freshwater metagenome</name>
    <dbReference type="NCBI Taxonomy" id="449393"/>
    <lineage>
        <taxon>unclassified sequences</taxon>
        <taxon>metagenomes</taxon>
        <taxon>ecological metagenomes</taxon>
    </lineage>
</organism>
<evidence type="ECO:0000256" key="1">
    <source>
        <dbReference type="SAM" id="MobiDB-lite"/>
    </source>
</evidence>
<gene>
    <name evidence="2" type="ORF">UFOPK3402_00453</name>
</gene>
<sequence length="71" mass="7311">MILVILVRRASGPPSSLLAPHRTSAGTSAAGNSEVMSTVAQPASRRVSTADQLTSCEPTTTARVPPTPWPA</sequence>
<proteinExistence type="predicted"/>
<dbReference type="EMBL" id="CAFBLS010000037">
    <property type="protein sequence ID" value="CAB4865953.1"/>
    <property type="molecule type" value="Genomic_DNA"/>
</dbReference>